<evidence type="ECO:0000259" key="1">
    <source>
        <dbReference type="Pfam" id="PF00534"/>
    </source>
</evidence>
<gene>
    <name evidence="2" type="ORF">ENR64_08105</name>
</gene>
<dbReference type="Gene3D" id="3.40.50.2000">
    <property type="entry name" value="Glycogen Phosphorylase B"/>
    <property type="match status" value="2"/>
</dbReference>
<comment type="caution">
    <text evidence="2">The sequence shown here is derived from an EMBL/GenBank/DDBJ whole genome shotgun (WGS) entry which is preliminary data.</text>
</comment>
<name>A0A7C3PFF2_9CYAN</name>
<dbReference type="EMBL" id="DSRU01000107">
    <property type="protein sequence ID" value="HFM97718.1"/>
    <property type="molecule type" value="Genomic_DNA"/>
</dbReference>
<dbReference type="AlphaFoldDB" id="A0A7C3PFF2"/>
<dbReference type="GO" id="GO:0016757">
    <property type="term" value="F:glycosyltransferase activity"/>
    <property type="evidence" value="ECO:0007669"/>
    <property type="project" value="InterPro"/>
</dbReference>
<reference evidence="2" key="1">
    <citation type="journal article" date="2020" name="mSystems">
        <title>Genome- and Community-Level Interaction Insights into Carbon Utilization and Element Cycling Functions of Hydrothermarchaeota in Hydrothermal Sediment.</title>
        <authorList>
            <person name="Zhou Z."/>
            <person name="Liu Y."/>
            <person name="Xu W."/>
            <person name="Pan J."/>
            <person name="Luo Z.H."/>
            <person name="Li M."/>
        </authorList>
    </citation>
    <scope>NUCLEOTIDE SEQUENCE [LARGE SCALE GENOMIC DNA]</scope>
    <source>
        <strain evidence="2">SpSt-418</strain>
    </source>
</reference>
<dbReference type="PANTHER" id="PTHR45947:SF3">
    <property type="entry name" value="SULFOQUINOVOSYL TRANSFERASE SQD2"/>
    <property type="match status" value="1"/>
</dbReference>
<organism evidence="2">
    <name type="scientific">Oscillatoriales cyanobacterium SpSt-418</name>
    <dbReference type="NCBI Taxonomy" id="2282169"/>
    <lineage>
        <taxon>Bacteria</taxon>
        <taxon>Bacillati</taxon>
        <taxon>Cyanobacteriota</taxon>
        <taxon>Cyanophyceae</taxon>
        <taxon>Oscillatoriophycideae</taxon>
        <taxon>Oscillatoriales</taxon>
    </lineage>
</organism>
<evidence type="ECO:0000313" key="2">
    <source>
        <dbReference type="EMBL" id="HFM97718.1"/>
    </source>
</evidence>
<dbReference type="Pfam" id="PF00534">
    <property type="entry name" value="Glycos_transf_1"/>
    <property type="match status" value="1"/>
</dbReference>
<dbReference type="PANTHER" id="PTHR45947">
    <property type="entry name" value="SULFOQUINOVOSYL TRANSFERASE SQD2"/>
    <property type="match status" value="1"/>
</dbReference>
<proteinExistence type="predicted"/>
<accession>A0A7C3PFF2</accession>
<dbReference type="CDD" id="cd03801">
    <property type="entry name" value="GT4_PimA-like"/>
    <property type="match status" value="1"/>
</dbReference>
<dbReference type="SUPFAM" id="SSF53756">
    <property type="entry name" value="UDP-Glycosyltransferase/glycogen phosphorylase"/>
    <property type="match status" value="1"/>
</dbReference>
<keyword evidence="2" id="KW-0808">Transferase</keyword>
<sequence length="448" mass="50009">MRILIVAENASAKFGGEASLPMHYFRQFRARQIETWLIAHDRTRRELESLFPDDIDRLLFVPDTIWHRWLHSIGQAFPTRISNMTFGFVMNLLSQVIQHRMIRKMAQRHDINIIHQPIPVSPKQPSLLFDLGIPIVFGPMNGGMNYPPAFQKMENPVTQHTVKVGRLLSEFINLLMPGKRKADLLLVANQRTRKALPKVASHNVVELVENGVDLSIWHPKPEVVKALRGTAIATQPQQIRFIFVGRLVDWKAVDLLIEAFDRIQVDIPIVLEIIGNGPERSPLENQAERLGLKAPLESNQEQAGSKHIEFSGWLSQAECARRLQAADVMVLPSLLECGGAVVLEAMAVGLPVIATNWGGPADYVDASCGILVEPVSRAGFIEGLTAAMTKLASSPDLRLAMGQAGRIKAVRQFNWEAKTDQILDCYQSILPPLKKEEAVPVLLSPMIR</sequence>
<protein>
    <submittedName>
        <fullName evidence="2">Glycosyltransferase</fullName>
    </submittedName>
</protein>
<dbReference type="InterPro" id="IPR050194">
    <property type="entry name" value="Glycosyltransferase_grp1"/>
</dbReference>
<dbReference type="InterPro" id="IPR001296">
    <property type="entry name" value="Glyco_trans_1"/>
</dbReference>
<feature type="domain" description="Glycosyl transferase family 1" evidence="1">
    <location>
        <begin position="237"/>
        <end position="406"/>
    </location>
</feature>